<feature type="transmembrane region" description="Helical" evidence="9">
    <location>
        <begin position="167"/>
        <end position="183"/>
    </location>
</feature>
<feature type="transmembrane region" description="Helical" evidence="9">
    <location>
        <begin position="127"/>
        <end position="146"/>
    </location>
</feature>
<proteinExistence type="predicted"/>
<feature type="transmembrane region" description="Helical" evidence="9">
    <location>
        <begin position="42"/>
        <end position="71"/>
    </location>
</feature>
<evidence type="ECO:0000256" key="1">
    <source>
        <dbReference type="ARBA" id="ARBA00004141"/>
    </source>
</evidence>
<keyword evidence="4" id="KW-0297">G-protein coupled receptor</keyword>
<name>A0A401NRA4_SCYTO</name>
<dbReference type="OrthoDB" id="8807033at2759"/>
<dbReference type="Proteomes" id="UP000288216">
    <property type="component" value="Unassembled WGS sequence"/>
</dbReference>
<comment type="subcellular location">
    <subcellularLocation>
        <location evidence="1">Membrane</location>
        <topology evidence="1">Multi-pass membrane protein</topology>
    </subcellularLocation>
</comment>
<keyword evidence="2 9" id="KW-0812">Transmembrane</keyword>
<evidence type="ECO:0000256" key="7">
    <source>
        <dbReference type="ARBA" id="ARBA00023180"/>
    </source>
</evidence>
<evidence type="ECO:0000259" key="10">
    <source>
        <dbReference type="PROSITE" id="PS50262"/>
    </source>
</evidence>
<dbReference type="SUPFAM" id="SSF81321">
    <property type="entry name" value="Family A G protein-coupled receptor-like"/>
    <property type="match status" value="1"/>
</dbReference>
<feature type="domain" description="G-protein coupled receptors family 1 profile" evidence="10">
    <location>
        <begin position="62"/>
        <end position="178"/>
    </location>
</feature>
<evidence type="ECO:0000256" key="5">
    <source>
        <dbReference type="ARBA" id="ARBA00023136"/>
    </source>
</evidence>
<dbReference type="EMBL" id="BFAA01006647">
    <property type="protein sequence ID" value="GCB63372.1"/>
    <property type="molecule type" value="Genomic_DNA"/>
</dbReference>
<protein>
    <recommendedName>
        <fullName evidence="10">G-protein coupled receptors family 1 profile domain-containing protein</fullName>
    </recommendedName>
</protein>
<keyword evidence="8" id="KW-0807">Transducer</keyword>
<keyword evidence="12" id="KW-1185">Reference proteome</keyword>
<keyword evidence="5 9" id="KW-0472">Membrane</keyword>
<keyword evidence="6" id="KW-0675">Receptor</keyword>
<evidence type="ECO:0000256" key="6">
    <source>
        <dbReference type="ARBA" id="ARBA00023170"/>
    </source>
</evidence>
<feature type="transmembrane region" description="Helical" evidence="9">
    <location>
        <begin position="203"/>
        <end position="228"/>
    </location>
</feature>
<keyword evidence="3 9" id="KW-1133">Transmembrane helix</keyword>
<dbReference type="InterPro" id="IPR000276">
    <property type="entry name" value="GPCR_Rhodpsn"/>
</dbReference>
<organism evidence="11 12">
    <name type="scientific">Scyliorhinus torazame</name>
    <name type="common">Cloudy catshark</name>
    <name type="synonym">Catulus torazame</name>
    <dbReference type="NCBI Taxonomy" id="75743"/>
    <lineage>
        <taxon>Eukaryota</taxon>
        <taxon>Metazoa</taxon>
        <taxon>Chordata</taxon>
        <taxon>Craniata</taxon>
        <taxon>Vertebrata</taxon>
        <taxon>Chondrichthyes</taxon>
        <taxon>Elasmobranchii</taxon>
        <taxon>Galeomorphii</taxon>
        <taxon>Galeoidea</taxon>
        <taxon>Carcharhiniformes</taxon>
        <taxon>Scyliorhinidae</taxon>
        <taxon>Scyliorhinus</taxon>
    </lineage>
</organism>
<dbReference type="GO" id="GO:0004930">
    <property type="term" value="F:G protein-coupled receptor activity"/>
    <property type="evidence" value="ECO:0007669"/>
    <property type="project" value="UniProtKB-KW"/>
</dbReference>
<accession>A0A401NRA4</accession>
<dbReference type="OMA" id="ISMERDH"/>
<dbReference type="Pfam" id="PF00001">
    <property type="entry name" value="7tm_1"/>
    <property type="match status" value="1"/>
</dbReference>
<dbReference type="PANTHER" id="PTHR24232:SF83">
    <property type="entry name" value="GENE 5127-RELATED"/>
    <property type="match status" value="1"/>
</dbReference>
<dbReference type="AlphaFoldDB" id="A0A401NRA4"/>
<comment type="caution">
    <text evidence="11">The sequence shown here is derived from an EMBL/GenBank/DDBJ whole genome shotgun (WGS) entry which is preliminary data.</text>
</comment>
<evidence type="ECO:0000256" key="3">
    <source>
        <dbReference type="ARBA" id="ARBA00022989"/>
    </source>
</evidence>
<evidence type="ECO:0000313" key="12">
    <source>
        <dbReference type="Proteomes" id="UP000288216"/>
    </source>
</evidence>
<dbReference type="PANTHER" id="PTHR24232">
    <property type="entry name" value="G-PROTEIN COUPLED RECEPTOR"/>
    <property type="match status" value="1"/>
</dbReference>
<evidence type="ECO:0000313" key="11">
    <source>
        <dbReference type="EMBL" id="GCB63372.1"/>
    </source>
</evidence>
<sequence>MERLSNLCDACSQQQKVTSAQSKVPQHADYLPVLKRYLVAKYIQYIILPSANFVVLAAGAYGTLHVSVLLLSQAVSRKSTAVFISHLAAADAMLVPAILVQVCHQVFDVKFVSEDFIRGLICNFLAVNTYVSSLILSCISLEAFLITQFAAQSRHMRTVRHARRTSILVWVAVLTVCVILQAECANRYNIDAPGFEKTPLSRLFQYFLLIAPAVRVLFDNLVICFRFVNGFFYYKVYIAKSYSRHFSNRLGHCS</sequence>
<feature type="transmembrane region" description="Helical" evidence="9">
    <location>
        <begin position="83"/>
        <end position="107"/>
    </location>
</feature>
<dbReference type="PROSITE" id="PS50262">
    <property type="entry name" value="G_PROTEIN_RECEP_F1_2"/>
    <property type="match status" value="1"/>
</dbReference>
<dbReference type="GO" id="GO:0035025">
    <property type="term" value="P:positive regulation of Rho protein signal transduction"/>
    <property type="evidence" value="ECO:0007669"/>
    <property type="project" value="TreeGrafter"/>
</dbReference>
<keyword evidence="7" id="KW-0325">Glycoprotein</keyword>
<gene>
    <name evidence="11" type="ORF">scyTo_0013196</name>
</gene>
<dbReference type="Gene3D" id="1.20.1070.10">
    <property type="entry name" value="Rhodopsin 7-helix transmembrane proteins"/>
    <property type="match status" value="1"/>
</dbReference>
<reference evidence="11 12" key="1">
    <citation type="journal article" date="2018" name="Nat. Ecol. Evol.">
        <title>Shark genomes provide insights into elasmobranch evolution and the origin of vertebrates.</title>
        <authorList>
            <person name="Hara Y"/>
            <person name="Yamaguchi K"/>
            <person name="Onimaru K"/>
            <person name="Kadota M"/>
            <person name="Koyanagi M"/>
            <person name="Keeley SD"/>
            <person name="Tatsumi K"/>
            <person name="Tanaka K"/>
            <person name="Motone F"/>
            <person name="Kageyama Y"/>
            <person name="Nozu R"/>
            <person name="Adachi N"/>
            <person name="Nishimura O"/>
            <person name="Nakagawa R"/>
            <person name="Tanegashima C"/>
            <person name="Kiyatake I"/>
            <person name="Matsumoto R"/>
            <person name="Murakumo K"/>
            <person name="Nishida K"/>
            <person name="Terakita A"/>
            <person name="Kuratani S"/>
            <person name="Sato K"/>
            <person name="Hyodo S Kuraku.S."/>
        </authorList>
    </citation>
    <scope>NUCLEOTIDE SEQUENCE [LARGE SCALE GENOMIC DNA]</scope>
</reference>
<dbReference type="InterPro" id="IPR017452">
    <property type="entry name" value="GPCR_Rhodpsn_7TM"/>
</dbReference>
<dbReference type="GO" id="GO:0005886">
    <property type="term" value="C:plasma membrane"/>
    <property type="evidence" value="ECO:0007669"/>
    <property type="project" value="TreeGrafter"/>
</dbReference>
<evidence type="ECO:0000256" key="2">
    <source>
        <dbReference type="ARBA" id="ARBA00022692"/>
    </source>
</evidence>
<evidence type="ECO:0000256" key="9">
    <source>
        <dbReference type="SAM" id="Phobius"/>
    </source>
</evidence>
<evidence type="ECO:0000256" key="8">
    <source>
        <dbReference type="ARBA" id="ARBA00023224"/>
    </source>
</evidence>
<evidence type="ECO:0000256" key="4">
    <source>
        <dbReference type="ARBA" id="ARBA00023040"/>
    </source>
</evidence>
<dbReference type="GO" id="GO:0007200">
    <property type="term" value="P:phospholipase C-activating G protein-coupled receptor signaling pathway"/>
    <property type="evidence" value="ECO:0007669"/>
    <property type="project" value="TreeGrafter"/>
</dbReference>